<dbReference type="EMBL" id="JAKMXF010000310">
    <property type="protein sequence ID" value="KAI6650760.1"/>
    <property type="molecule type" value="Genomic_DNA"/>
</dbReference>
<evidence type="ECO:0000259" key="1">
    <source>
        <dbReference type="Pfam" id="PF14291"/>
    </source>
</evidence>
<evidence type="ECO:0000313" key="3">
    <source>
        <dbReference type="Proteomes" id="UP001165289"/>
    </source>
</evidence>
<evidence type="ECO:0000313" key="2">
    <source>
        <dbReference type="EMBL" id="KAI6650760.1"/>
    </source>
</evidence>
<gene>
    <name evidence="2" type="ORF">LOD99_7811</name>
</gene>
<name>A0AAV7JPC4_9METZ</name>
<dbReference type="InterPro" id="IPR025398">
    <property type="entry name" value="DUF4371"/>
</dbReference>
<keyword evidence="3" id="KW-1185">Reference proteome</keyword>
<sequence length="394" mass="44713">MRIENILNSNRVQQIKDNRDRLKPIIKSILFCGRNGLALRGHRDNGDLTLDQPTDNDGNLRALLRFRADSGDMVVADKILTAPKNARYLHHEIQNEIIHICGDQILEILLKRINDSCFFSVLADETTDISGVERMNICLGYFYNSSICEDFLTFLPVYDLTGKALAKSILDTLKGYNLNLEKLIGQGYDGVSAMSGEFKGVQSEIRRECPTASYVHCSSHCLNLSLSKASTVQAVRNTVGTMSEVITFINASAKRLHCFIEKAKDTPDAGAKKRLIRLCETRWVERHESVSRFRNFFEEITMVLEEISMWRDTTTSSKAWTFKASILKHEFVIALLTMENVLSVTKPVSEKLQTVDKDIIQCLSEIHLCVDVLKIKRENVDSVMIELQTKQKRC</sequence>
<comment type="caution">
    <text evidence="2">The sequence shown here is derived from an EMBL/GenBank/DDBJ whole genome shotgun (WGS) entry which is preliminary data.</text>
</comment>
<dbReference type="Pfam" id="PF14291">
    <property type="entry name" value="DUF4371"/>
    <property type="match status" value="1"/>
</dbReference>
<organism evidence="2 3">
    <name type="scientific">Oopsacas minuta</name>
    <dbReference type="NCBI Taxonomy" id="111878"/>
    <lineage>
        <taxon>Eukaryota</taxon>
        <taxon>Metazoa</taxon>
        <taxon>Porifera</taxon>
        <taxon>Hexactinellida</taxon>
        <taxon>Hexasterophora</taxon>
        <taxon>Lyssacinosida</taxon>
        <taxon>Leucopsacidae</taxon>
        <taxon>Oopsacas</taxon>
    </lineage>
</organism>
<dbReference type="PANTHER" id="PTHR45749:SF21">
    <property type="entry name" value="DUF4371 DOMAIN-CONTAINING PROTEIN"/>
    <property type="match status" value="1"/>
</dbReference>
<dbReference type="AlphaFoldDB" id="A0AAV7JPC4"/>
<dbReference type="Proteomes" id="UP001165289">
    <property type="component" value="Unassembled WGS sequence"/>
</dbReference>
<reference evidence="2 3" key="1">
    <citation type="journal article" date="2023" name="BMC Biol.">
        <title>The compact genome of the sponge Oopsacas minuta (Hexactinellida) is lacking key metazoan core genes.</title>
        <authorList>
            <person name="Santini S."/>
            <person name="Schenkelaars Q."/>
            <person name="Jourda C."/>
            <person name="Duchesne M."/>
            <person name="Belahbib H."/>
            <person name="Rocher C."/>
            <person name="Selva M."/>
            <person name="Riesgo A."/>
            <person name="Vervoort M."/>
            <person name="Leys S.P."/>
            <person name="Kodjabachian L."/>
            <person name="Le Bivic A."/>
            <person name="Borchiellini C."/>
            <person name="Claverie J.M."/>
            <person name="Renard E."/>
        </authorList>
    </citation>
    <scope>NUCLEOTIDE SEQUENCE [LARGE SCALE GENOMIC DNA]</scope>
    <source>
        <strain evidence="2">SPO-2</strain>
    </source>
</reference>
<accession>A0AAV7JPC4</accession>
<protein>
    <submittedName>
        <fullName evidence="2">Zinc finger MYM-type protein 1-like</fullName>
    </submittedName>
</protein>
<proteinExistence type="predicted"/>
<dbReference type="SUPFAM" id="SSF53098">
    <property type="entry name" value="Ribonuclease H-like"/>
    <property type="match status" value="1"/>
</dbReference>
<dbReference type="InterPro" id="IPR012337">
    <property type="entry name" value="RNaseH-like_sf"/>
</dbReference>
<dbReference type="PANTHER" id="PTHR45749">
    <property type="match status" value="1"/>
</dbReference>
<feature type="domain" description="DUF4371" evidence="1">
    <location>
        <begin position="34"/>
        <end position="200"/>
    </location>
</feature>